<evidence type="ECO:0000256" key="1">
    <source>
        <dbReference type="ARBA" id="ARBA00004496"/>
    </source>
</evidence>
<dbReference type="InterPro" id="IPR009000">
    <property type="entry name" value="Transl_B-barrel_sf"/>
</dbReference>
<evidence type="ECO:0000313" key="4">
    <source>
        <dbReference type="Proteomes" id="UP000039021"/>
    </source>
</evidence>
<organism evidence="3 4">
    <name type="scientific">Mycobacterium tuberculosis</name>
    <dbReference type="NCBI Taxonomy" id="1773"/>
    <lineage>
        <taxon>Bacteria</taxon>
        <taxon>Bacillati</taxon>
        <taxon>Actinomycetota</taxon>
        <taxon>Actinomycetes</taxon>
        <taxon>Mycobacteriales</taxon>
        <taxon>Mycobacteriaceae</taxon>
        <taxon>Mycobacterium</taxon>
        <taxon>Mycobacterium tuberculosis complex</taxon>
    </lineage>
</organism>
<gene>
    <name evidence="3" type="primary">infB</name>
    <name evidence="3" type="ORF">ERS007739_00586</name>
</gene>
<dbReference type="GO" id="GO:0005525">
    <property type="term" value="F:GTP binding"/>
    <property type="evidence" value="ECO:0007669"/>
    <property type="project" value="InterPro"/>
</dbReference>
<dbReference type="GO" id="GO:0005737">
    <property type="term" value="C:cytoplasm"/>
    <property type="evidence" value="ECO:0007669"/>
    <property type="project" value="UniProtKB-SubCell"/>
</dbReference>
<feature type="domain" description="Translation elongation factor EFTu-like" evidence="2">
    <location>
        <begin position="8"/>
        <end position="75"/>
    </location>
</feature>
<reference evidence="4" key="1">
    <citation type="submission" date="2015-03" db="EMBL/GenBank/DDBJ databases">
        <authorList>
            <consortium name="Pathogen Informatics"/>
        </authorList>
    </citation>
    <scope>NUCLEOTIDE SEQUENCE [LARGE SCALE GENOMIC DNA]</scope>
    <source>
        <strain evidence="4">N09902308</strain>
    </source>
</reference>
<dbReference type="InterPro" id="IPR000178">
    <property type="entry name" value="TF_IF2_bacterial-like"/>
</dbReference>
<protein>
    <submittedName>
        <fullName evidence="3">Translation initiation factor IF-2 infB</fullName>
    </submittedName>
</protein>
<comment type="subcellular location">
    <subcellularLocation>
        <location evidence="1">Cytoplasm</location>
    </subcellularLocation>
</comment>
<name>A0A916L883_MYCTX</name>
<comment type="caution">
    <text evidence="3">The sequence shown here is derived from an EMBL/GenBank/DDBJ whole genome shotgun (WGS) entry which is preliminary data.</text>
</comment>
<keyword evidence="3" id="KW-0648">Protein biosynthesis</keyword>
<dbReference type="SUPFAM" id="SSF50447">
    <property type="entry name" value="Translation proteins"/>
    <property type="match status" value="1"/>
</dbReference>
<evidence type="ECO:0000313" key="3">
    <source>
        <dbReference type="EMBL" id="COX05328.1"/>
    </source>
</evidence>
<dbReference type="Proteomes" id="UP000039021">
    <property type="component" value="Unassembled WGS sequence"/>
</dbReference>
<sequence length="86" mass="9547">MFRSSKVGLIAGCLVTSGVMRRNAKARLLRDNIVVAENLSIASLRREKDDVTEVRDGFECGLTLGYADIKEGDVIESYELVQKERA</sequence>
<dbReference type="EMBL" id="CSBK01000175">
    <property type="protein sequence ID" value="COX05328.1"/>
    <property type="molecule type" value="Genomic_DNA"/>
</dbReference>
<dbReference type="GO" id="GO:0003743">
    <property type="term" value="F:translation initiation factor activity"/>
    <property type="evidence" value="ECO:0007669"/>
    <property type="project" value="UniProtKB-KW"/>
</dbReference>
<proteinExistence type="predicted"/>
<keyword evidence="3" id="KW-0396">Initiation factor</keyword>
<dbReference type="PROSITE" id="PS01176">
    <property type="entry name" value="IF2"/>
    <property type="match status" value="1"/>
</dbReference>
<dbReference type="InterPro" id="IPR004161">
    <property type="entry name" value="EFTu-like_2"/>
</dbReference>
<dbReference type="AlphaFoldDB" id="A0A916L883"/>
<accession>A0A916L883</accession>
<dbReference type="CDD" id="cd03692">
    <property type="entry name" value="mtIF2_IVc"/>
    <property type="match status" value="1"/>
</dbReference>
<dbReference type="Pfam" id="PF03144">
    <property type="entry name" value="GTP_EFTU_D2"/>
    <property type="match status" value="1"/>
</dbReference>
<dbReference type="Gene3D" id="2.40.30.10">
    <property type="entry name" value="Translation factors"/>
    <property type="match status" value="1"/>
</dbReference>
<dbReference type="FunFam" id="2.40.30.10:FF:000008">
    <property type="entry name" value="Translation initiation factor IF-2"/>
    <property type="match status" value="1"/>
</dbReference>
<evidence type="ECO:0000259" key="2">
    <source>
        <dbReference type="Pfam" id="PF03144"/>
    </source>
</evidence>
<dbReference type="GO" id="GO:0003924">
    <property type="term" value="F:GTPase activity"/>
    <property type="evidence" value="ECO:0007669"/>
    <property type="project" value="InterPro"/>
</dbReference>